<feature type="non-terminal residue" evidence="3">
    <location>
        <position position="259"/>
    </location>
</feature>
<dbReference type="PANTHER" id="PTHR30483">
    <property type="entry name" value="LEUCINE-SPECIFIC-BINDING PROTEIN"/>
    <property type="match status" value="1"/>
</dbReference>
<name>X1AWM5_9ZZZZ</name>
<reference evidence="3" key="1">
    <citation type="journal article" date="2014" name="Front. Microbiol.">
        <title>High frequency of phylogenetically diverse reductive dehalogenase-homologous genes in deep subseafloor sedimentary metagenomes.</title>
        <authorList>
            <person name="Kawai M."/>
            <person name="Futagami T."/>
            <person name="Toyoda A."/>
            <person name="Takaki Y."/>
            <person name="Nishi S."/>
            <person name="Hori S."/>
            <person name="Arai W."/>
            <person name="Tsubouchi T."/>
            <person name="Morono Y."/>
            <person name="Uchiyama I."/>
            <person name="Ito T."/>
            <person name="Fujiyama A."/>
            <person name="Inagaki F."/>
            <person name="Takami H."/>
        </authorList>
    </citation>
    <scope>NUCLEOTIDE SEQUENCE</scope>
    <source>
        <strain evidence="3">Expedition CK06-06</strain>
    </source>
</reference>
<dbReference type="Pfam" id="PF13458">
    <property type="entry name" value="Peripla_BP_6"/>
    <property type="match status" value="1"/>
</dbReference>
<keyword evidence="1" id="KW-0732">Signal</keyword>
<accession>X1AWM5</accession>
<evidence type="ECO:0000313" key="3">
    <source>
        <dbReference type="EMBL" id="GAG87479.1"/>
    </source>
</evidence>
<dbReference type="SUPFAM" id="SSF53822">
    <property type="entry name" value="Periplasmic binding protein-like I"/>
    <property type="match status" value="1"/>
</dbReference>
<sequence length="259" mass="28570">MRTKRFLSIVIAATMLISLVAMNAGAEKVLKVGLMGPFTGPSAQSGASIKNSLLMKLEEAGNKVGDYKLEIMFIDTQSDPAKATNAYVEAIERKGMQVGLGGWHSSVAMAVVDQAVKYKVPHMGGMGAAETVTDKIKSDPKYKGYWFKYWGYPALATKLYFEFVNWAADNSKWKPPKRIVALCAEETDWGRDWNKAAKANLKKYGWQIVMEDYTQIGQTDFYPLLSKYKKAGVPLVTITNTAAASVSAYIKQAREVGLK</sequence>
<dbReference type="InterPro" id="IPR051010">
    <property type="entry name" value="BCAA_transport"/>
</dbReference>
<gene>
    <name evidence="3" type="ORF">S01H4_32343</name>
</gene>
<evidence type="ECO:0000259" key="2">
    <source>
        <dbReference type="Pfam" id="PF13458"/>
    </source>
</evidence>
<dbReference type="InterPro" id="IPR028081">
    <property type="entry name" value="Leu-bd"/>
</dbReference>
<dbReference type="InterPro" id="IPR028082">
    <property type="entry name" value="Peripla_BP_I"/>
</dbReference>
<dbReference type="AlphaFoldDB" id="X1AWM5"/>
<dbReference type="EMBL" id="BART01016894">
    <property type="protein sequence ID" value="GAG87479.1"/>
    <property type="molecule type" value="Genomic_DNA"/>
</dbReference>
<comment type="caution">
    <text evidence="3">The sequence shown here is derived from an EMBL/GenBank/DDBJ whole genome shotgun (WGS) entry which is preliminary data.</text>
</comment>
<evidence type="ECO:0000256" key="1">
    <source>
        <dbReference type="ARBA" id="ARBA00022729"/>
    </source>
</evidence>
<protein>
    <recommendedName>
        <fullName evidence="2">Leucine-binding protein domain-containing protein</fullName>
    </recommendedName>
</protein>
<proteinExistence type="predicted"/>
<feature type="domain" description="Leucine-binding protein" evidence="2">
    <location>
        <begin position="30"/>
        <end position="259"/>
    </location>
</feature>
<dbReference type="Gene3D" id="3.40.50.2300">
    <property type="match status" value="2"/>
</dbReference>
<organism evidence="3">
    <name type="scientific">marine sediment metagenome</name>
    <dbReference type="NCBI Taxonomy" id="412755"/>
    <lineage>
        <taxon>unclassified sequences</taxon>
        <taxon>metagenomes</taxon>
        <taxon>ecological metagenomes</taxon>
    </lineage>
</organism>